<dbReference type="EMBL" id="JBHTLM010000009">
    <property type="protein sequence ID" value="MFD1177415.1"/>
    <property type="molecule type" value="Genomic_DNA"/>
</dbReference>
<evidence type="ECO:0000313" key="2">
    <source>
        <dbReference type="Proteomes" id="UP001597262"/>
    </source>
</evidence>
<organism evidence="1 2">
    <name type="scientific">Paenibacillus puldeungensis</name>
    <dbReference type="NCBI Taxonomy" id="696536"/>
    <lineage>
        <taxon>Bacteria</taxon>
        <taxon>Bacillati</taxon>
        <taxon>Bacillota</taxon>
        <taxon>Bacilli</taxon>
        <taxon>Bacillales</taxon>
        <taxon>Paenibacillaceae</taxon>
        <taxon>Paenibacillus</taxon>
    </lineage>
</organism>
<dbReference type="RefSeq" id="WP_379319861.1">
    <property type="nucleotide sequence ID" value="NZ_JBHTLM010000009.1"/>
</dbReference>
<keyword evidence="2" id="KW-1185">Reference proteome</keyword>
<dbReference type="Proteomes" id="UP001597262">
    <property type="component" value="Unassembled WGS sequence"/>
</dbReference>
<sequence length="44" mass="4878">MTSPYGSIKWAEIAVEVLPKGKQRKGLSGIRMQGYPSDSFFNMA</sequence>
<evidence type="ECO:0000313" key="1">
    <source>
        <dbReference type="EMBL" id="MFD1177415.1"/>
    </source>
</evidence>
<reference evidence="2" key="1">
    <citation type="journal article" date="2019" name="Int. J. Syst. Evol. Microbiol.">
        <title>The Global Catalogue of Microorganisms (GCM) 10K type strain sequencing project: providing services to taxonomists for standard genome sequencing and annotation.</title>
        <authorList>
            <consortium name="The Broad Institute Genomics Platform"/>
            <consortium name="The Broad Institute Genome Sequencing Center for Infectious Disease"/>
            <person name="Wu L."/>
            <person name="Ma J."/>
        </authorList>
    </citation>
    <scope>NUCLEOTIDE SEQUENCE [LARGE SCALE GENOMIC DNA]</scope>
    <source>
        <strain evidence="2">CCUG 59189</strain>
    </source>
</reference>
<proteinExistence type="predicted"/>
<protein>
    <submittedName>
        <fullName evidence="1">Uncharacterized protein</fullName>
    </submittedName>
</protein>
<accession>A0ABW3RZR8</accession>
<gene>
    <name evidence="1" type="ORF">ACFQ3W_14055</name>
</gene>
<name>A0ABW3RZR8_9BACL</name>
<comment type="caution">
    <text evidence="1">The sequence shown here is derived from an EMBL/GenBank/DDBJ whole genome shotgun (WGS) entry which is preliminary data.</text>
</comment>